<comment type="caution">
    <text evidence="5">The sequence shown here is derived from an EMBL/GenBank/DDBJ whole genome shotgun (WGS) entry which is preliminary data.</text>
</comment>
<evidence type="ECO:0000313" key="5">
    <source>
        <dbReference type="EMBL" id="GGK83066.1"/>
    </source>
</evidence>
<proteinExistence type="inferred from homology"/>
<dbReference type="GO" id="GO:0042956">
    <property type="term" value="P:maltodextrin transmembrane transport"/>
    <property type="evidence" value="ECO:0007669"/>
    <property type="project" value="TreeGrafter"/>
</dbReference>
<dbReference type="Pfam" id="PF01547">
    <property type="entry name" value="SBP_bac_1"/>
    <property type="match status" value="1"/>
</dbReference>
<name>A0A917R224_9ACTN</name>
<dbReference type="PROSITE" id="PS51257">
    <property type="entry name" value="PROKAR_LIPOPROTEIN"/>
    <property type="match status" value="1"/>
</dbReference>
<dbReference type="EMBL" id="BMNT01000013">
    <property type="protein sequence ID" value="GGK83066.1"/>
    <property type="molecule type" value="Genomic_DNA"/>
</dbReference>
<evidence type="ECO:0000256" key="3">
    <source>
        <dbReference type="ARBA" id="ARBA00022729"/>
    </source>
</evidence>
<evidence type="ECO:0000256" key="2">
    <source>
        <dbReference type="ARBA" id="ARBA00022448"/>
    </source>
</evidence>
<dbReference type="InterPro" id="IPR006059">
    <property type="entry name" value="SBP"/>
</dbReference>
<evidence type="ECO:0000313" key="6">
    <source>
        <dbReference type="Proteomes" id="UP000645217"/>
    </source>
</evidence>
<feature type="chain" id="PRO_5038496859" evidence="4">
    <location>
        <begin position="22"/>
        <end position="447"/>
    </location>
</feature>
<comment type="similarity">
    <text evidence="1">Belongs to the bacterial solute-binding protein 1 family.</text>
</comment>
<dbReference type="SUPFAM" id="SSF53850">
    <property type="entry name" value="Periplasmic binding protein-like II"/>
    <property type="match status" value="1"/>
</dbReference>
<dbReference type="Gene3D" id="3.40.190.10">
    <property type="entry name" value="Periplasmic binding protein-like II"/>
    <property type="match status" value="2"/>
</dbReference>
<evidence type="ECO:0000256" key="4">
    <source>
        <dbReference type="SAM" id="SignalP"/>
    </source>
</evidence>
<dbReference type="GO" id="GO:0015768">
    <property type="term" value="P:maltose transport"/>
    <property type="evidence" value="ECO:0007669"/>
    <property type="project" value="TreeGrafter"/>
</dbReference>
<dbReference type="GO" id="GO:0055052">
    <property type="term" value="C:ATP-binding cassette (ABC) transporter complex, substrate-binding subunit-containing"/>
    <property type="evidence" value="ECO:0007669"/>
    <property type="project" value="TreeGrafter"/>
</dbReference>
<dbReference type="PANTHER" id="PTHR30061:SF50">
    <property type="entry name" value="MALTOSE_MALTODEXTRIN-BINDING PERIPLASMIC PROTEIN"/>
    <property type="match status" value="1"/>
</dbReference>
<reference evidence="5" key="2">
    <citation type="submission" date="2020-09" db="EMBL/GenBank/DDBJ databases">
        <authorList>
            <person name="Sun Q."/>
            <person name="Ohkuma M."/>
        </authorList>
    </citation>
    <scope>NUCLEOTIDE SEQUENCE</scope>
    <source>
        <strain evidence="5">JCM 13064</strain>
    </source>
</reference>
<dbReference type="Proteomes" id="UP000645217">
    <property type="component" value="Unassembled WGS sequence"/>
</dbReference>
<sequence>MNITKIATATATTAVLALAVAACGSGEPAGQAAPSAKASAAASGPAFAGQKLTVWRLGAPNDVQDKYMSELNAAFKQQTGADVEVQWIPWPDAQKKWTAALAGGAGPDVTEFGNDQVAAWVAQDALADITELVRSNSDFQQIPPNLWGYETIDGKVYAAPWGGGTRAVLYRKDWFDDLGITVPKTWDELVAAGQKIVSKKGKDVDGFAFNGGSDANMSLSPFVWSAGGDFAAFEGGKWTGKLTEPGFKEGFQFYTDLVAKNGVSGKSRLGQNSVEIGQRFAAGKVGMYITGGWDIATIKEQSKGKIGDDQMAFFSLPAKDGSGPAPAFQGGNDIAVWQDAKNPELAAEYVKLAAGKEFGTRYAKEGGLLPLYPDALSEFASDPVQAPFAETFKVAKGFPADPDWAQANDTKAVLQNAARAVIEGKKNADAALADANAELETILNQQQ</sequence>
<dbReference type="PANTHER" id="PTHR30061">
    <property type="entry name" value="MALTOSE-BINDING PERIPLASMIC PROTEIN"/>
    <property type="match status" value="1"/>
</dbReference>
<accession>A0A917R224</accession>
<keyword evidence="6" id="KW-1185">Reference proteome</keyword>
<dbReference type="GO" id="GO:1901982">
    <property type="term" value="F:maltose binding"/>
    <property type="evidence" value="ECO:0007669"/>
    <property type="project" value="TreeGrafter"/>
</dbReference>
<dbReference type="AlphaFoldDB" id="A0A917R224"/>
<keyword evidence="3 4" id="KW-0732">Signal</keyword>
<gene>
    <name evidence="5" type="ORF">GCM10007964_27050</name>
</gene>
<organism evidence="5 6">
    <name type="scientific">Sphaerisporangium melleum</name>
    <dbReference type="NCBI Taxonomy" id="321316"/>
    <lineage>
        <taxon>Bacteria</taxon>
        <taxon>Bacillati</taxon>
        <taxon>Actinomycetota</taxon>
        <taxon>Actinomycetes</taxon>
        <taxon>Streptosporangiales</taxon>
        <taxon>Streptosporangiaceae</taxon>
        <taxon>Sphaerisporangium</taxon>
    </lineage>
</organism>
<keyword evidence="2" id="KW-0813">Transport</keyword>
<feature type="signal peptide" evidence="4">
    <location>
        <begin position="1"/>
        <end position="21"/>
    </location>
</feature>
<protein>
    <submittedName>
        <fullName evidence="5">ABC transporter substrate-binding protein</fullName>
    </submittedName>
</protein>
<reference evidence="5" key="1">
    <citation type="journal article" date="2014" name="Int. J. Syst. Evol. Microbiol.">
        <title>Complete genome sequence of Corynebacterium casei LMG S-19264T (=DSM 44701T), isolated from a smear-ripened cheese.</title>
        <authorList>
            <consortium name="US DOE Joint Genome Institute (JGI-PGF)"/>
            <person name="Walter F."/>
            <person name="Albersmeier A."/>
            <person name="Kalinowski J."/>
            <person name="Ruckert C."/>
        </authorList>
    </citation>
    <scope>NUCLEOTIDE SEQUENCE</scope>
    <source>
        <strain evidence="5">JCM 13064</strain>
    </source>
</reference>
<evidence type="ECO:0000256" key="1">
    <source>
        <dbReference type="ARBA" id="ARBA00008520"/>
    </source>
</evidence>
<dbReference type="RefSeq" id="WP_189163328.1">
    <property type="nucleotide sequence ID" value="NZ_BMNT01000013.1"/>
</dbReference>